<evidence type="ECO:0000313" key="1">
    <source>
        <dbReference type="EMBL" id="MXQ95404.1"/>
    </source>
</evidence>
<sequence>MTDLEAEKRKYWVNQDFPGEVPQGKLISDIGLLLKSPPCRKMSKYKTSKDVDLARILLLIQEQLNYEDFKNRGSKSSAVENELADDRYNLLIEQLQGDCVGLKSNCGRIYPHGDHMSQCSENSQERMANTDNLQGVSFCGDS</sequence>
<protein>
    <submittedName>
        <fullName evidence="1">Uncharacterized protein</fullName>
    </submittedName>
</protein>
<dbReference type="AlphaFoldDB" id="A0A6B0S4Y2"/>
<accession>A0A6B0S4Y2</accession>
<dbReference type="Proteomes" id="UP000322234">
    <property type="component" value="Unassembled WGS sequence"/>
</dbReference>
<proteinExistence type="predicted"/>
<reference evidence="1" key="1">
    <citation type="submission" date="2019-10" db="EMBL/GenBank/DDBJ databases">
        <title>The sequence and de novo assembly of the wild yak genome.</title>
        <authorList>
            <person name="Liu Y."/>
        </authorList>
    </citation>
    <scope>NUCLEOTIDE SEQUENCE [LARGE SCALE GENOMIC DNA]</scope>
    <source>
        <strain evidence="1">WY2019</strain>
    </source>
</reference>
<organism evidence="1 2">
    <name type="scientific">Bos mutus</name>
    <name type="common">wild yak</name>
    <dbReference type="NCBI Taxonomy" id="72004"/>
    <lineage>
        <taxon>Eukaryota</taxon>
        <taxon>Metazoa</taxon>
        <taxon>Chordata</taxon>
        <taxon>Craniata</taxon>
        <taxon>Vertebrata</taxon>
        <taxon>Euteleostomi</taxon>
        <taxon>Mammalia</taxon>
        <taxon>Eutheria</taxon>
        <taxon>Laurasiatheria</taxon>
        <taxon>Artiodactyla</taxon>
        <taxon>Ruminantia</taxon>
        <taxon>Pecora</taxon>
        <taxon>Bovidae</taxon>
        <taxon>Bovinae</taxon>
        <taxon>Bos</taxon>
    </lineage>
</organism>
<comment type="caution">
    <text evidence="1">The sequence shown here is derived from an EMBL/GenBank/DDBJ whole genome shotgun (WGS) entry which is preliminary data.</text>
</comment>
<gene>
    <name evidence="1" type="ORF">E5288_WYG014821</name>
</gene>
<dbReference type="EMBL" id="VBQZ03000134">
    <property type="protein sequence ID" value="MXQ95404.1"/>
    <property type="molecule type" value="Genomic_DNA"/>
</dbReference>
<name>A0A6B0S4Y2_9CETA</name>
<keyword evidence="2" id="KW-1185">Reference proteome</keyword>
<evidence type="ECO:0000313" key="2">
    <source>
        <dbReference type="Proteomes" id="UP000322234"/>
    </source>
</evidence>